<protein>
    <recommendedName>
        <fullName evidence="2">non-specific serine/threonine protein kinase</fullName>
        <ecNumber evidence="2">2.7.11.1</ecNumber>
    </recommendedName>
</protein>
<gene>
    <name evidence="9" type="ORF">DFP95_10680</name>
</gene>
<dbReference type="PROSITE" id="PS50011">
    <property type="entry name" value="PROTEIN_KINASE_DOM"/>
    <property type="match status" value="1"/>
</dbReference>
<evidence type="ECO:0000256" key="7">
    <source>
        <dbReference type="PROSITE-ProRule" id="PRU10141"/>
    </source>
</evidence>
<sequence>MKNERLSGLDLEQGQMFGDRYRIVMPIGKGGMGRVYLAEDVRLGGKLRALKLTRPLPDERRTFLLEAELMSELDHTGLPDIVDYFPPDQDGVACIVMDYVAGDTLAERFERFGLRLTFPFVLGILTDLCEVLVYLHSRKPSIVFRDLKPSNVLLDRRNRAILVDFGIARRYREEKLSDTLQLGTPGFAAPEQLRGEQSDCRTDLYGLGALAYHLLTGGKFAIRHRGDYKRSIQEDVPAEFIRVLERILDSDPDRRPQTAIELLTELKIIQRGNVPLSEEHIRGDFRTDMEPVIIVAIASAYPGAGATFASMALSDTLARMKVAHALVECPGGYGELYALLNGAVRMPKWAIYSQAGVEQAAVPAWRQGSVAYYPLSPNDEGIHNPDNDYTNWLKRLGVPIVLLDVSSRWERSGIKEWLMRSADHIGLVADCFPAKWSHRRQLSCVELAEEASKHRINCAWLANRDQPFADRKNWLSLFPNKPEVSIPDIGSPAMINALWRGEGLPKDKTTSVAFDGAFRKWIAKVTGIR</sequence>
<keyword evidence="5 9" id="KW-0418">Kinase</keyword>
<evidence type="ECO:0000256" key="5">
    <source>
        <dbReference type="ARBA" id="ARBA00022777"/>
    </source>
</evidence>
<evidence type="ECO:0000256" key="1">
    <source>
        <dbReference type="ARBA" id="ARBA00010886"/>
    </source>
</evidence>
<dbReference type="GO" id="GO:0004674">
    <property type="term" value="F:protein serine/threonine kinase activity"/>
    <property type="evidence" value="ECO:0007669"/>
    <property type="project" value="UniProtKB-EC"/>
</dbReference>
<dbReference type="InterPro" id="IPR011009">
    <property type="entry name" value="Kinase-like_dom_sf"/>
</dbReference>
<dbReference type="Pfam" id="PF00069">
    <property type="entry name" value="Pkinase"/>
    <property type="match status" value="1"/>
</dbReference>
<evidence type="ECO:0000256" key="6">
    <source>
        <dbReference type="ARBA" id="ARBA00022840"/>
    </source>
</evidence>
<dbReference type="Proteomes" id="UP000256869">
    <property type="component" value="Unassembled WGS sequence"/>
</dbReference>
<keyword evidence="10" id="KW-1185">Reference proteome</keyword>
<comment type="caution">
    <text evidence="9">The sequence shown here is derived from an EMBL/GenBank/DDBJ whole genome shotgun (WGS) entry which is preliminary data.</text>
</comment>
<dbReference type="PROSITE" id="PS00107">
    <property type="entry name" value="PROTEIN_KINASE_ATP"/>
    <property type="match status" value="1"/>
</dbReference>
<evidence type="ECO:0000256" key="3">
    <source>
        <dbReference type="ARBA" id="ARBA00022679"/>
    </source>
</evidence>
<dbReference type="EC" id="2.7.11.1" evidence="2"/>
<dbReference type="InterPro" id="IPR000719">
    <property type="entry name" value="Prot_kinase_dom"/>
</dbReference>
<accession>A0A3D9IF20</accession>
<dbReference type="Gene3D" id="3.30.200.20">
    <property type="entry name" value="Phosphorylase Kinase, domain 1"/>
    <property type="match status" value="1"/>
</dbReference>
<keyword evidence="3" id="KW-0808">Transferase</keyword>
<dbReference type="GO" id="GO:0005524">
    <property type="term" value="F:ATP binding"/>
    <property type="evidence" value="ECO:0007669"/>
    <property type="project" value="UniProtKB-UniRule"/>
</dbReference>
<reference evidence="9 10" key="1">
    <citation type="submission" date="2018-07" db="EMBL/GenBank/DDBJ databases">
        <title>Genomic Encyclopedia of Type Strains, Phase III (KMG-III): the genomes of soil and plant-associated and newly described type strains.</title>
        <authorList>
            <person name="Whitman W."/>
        </authorList>
    </citation>
    <scope>NUCLEOTIDE SEQUENCE [LARGE SCALE GENOMIC DNA]</scope>
    <source>
        <strain evidence="9 10">CECT 8236</strain>
    </source>
</reference>
<dbReference type="CDD" id="cd14014">
    <property type="entry name" value="STKc_PknB_like"/>
    <property type="match status" value="1"/>
</dbReference>
<dbReference type="PANTHER" id="PTHR43671">
    <property type="entry name" value="SERINE/THREONINE-PROTEIN KINASE NEK"/>
    <property type="match status" value="1"/>
</dbReference>
<dbReference type="InterPro" id="IPR050660">
    <property type="entry name" value="NEK_Ser/Thr_kinase"/>
</dbReference>
<keyword evidence="4 7" id="KW-0547">Nucleotide-binding</keyword>
<name>A0A3D9IF20_9BACL</name>
<dbReference type="EMBL" id="QRDY01000006">
    <property type="protein sequence ID" value="RED60291.1"/>
    <property type="molecule type" value="Genomic_DNA"/>
</dbReference>
<evidence type="ECO:0000313" key="10">
    <source>
        <dbReference type="Proteomes" id="UP000256869"/>
    </source>
</evidence>
<evidence type="ECO:0000313" key="9">
    <source>
        <dbReference type="EMBL" id="RED60291.1"/>
    </source>
</evidence>
<dbReference type="InterPro" id="IPR017441">
    <property type="entry name" value="Protein_kinase_ATP_BS"/>
</dbReference>
<dbReference type="Gene3D" id="1.10.510.10">
    <property type="entry name" value="Transferase(Phosphotransferase) domain 1"/>
    <property type="match status" value="1"/>
</dbReference>
<evidence type="ECO:0000259" key="8">
    <source>
        <dbReference type="PROSITE" id="PS50011"/>
    </source>
</evidence>
<keyword evidence="6 7" id="KW-0067">ATP-binding</keyword>
<proteinExistence type="inferred from homology"/>
<feature type="domain" description="Protein kinase" evidence="8">
    <location>
        <begin position="21"/>
        <end position="268"/>
    </location>
</feature>
<dbReference type="PANTHER" id="PTHR43671:SF13">
    <property type="entry name" value="SERINE_THREONINE-PROTEIN KINASE NEK2"/>
    <property type="match status" value="1"/>
</dbReference>
<dbReference type="AlphaFoldDB" id="A0A3D9IF20"/>
<organism evidence="9 10">
    <name type="scientific">Cohnella lupini</name>
    <dbReference type="NCBI Taxonomy" id="1294267"/>
    <lineage>
        <taxon>Bacteria</taxon>
        <taxon>Bacillati</taxon>
        <taxon>Bacillota</taxon>
        <taxon>Bacilli</taxon>
        <taxon>Bacillales</taxon>
        <taxon>Paenibacillaceae</taxon>
        <taxon>Cohnella</taxon>
    </lineage>
</organism>
<feature type="binding site" evidence="7">
    <location>
        <position position="51"/>
    </location>
    <ligand>
        <name>ATP</name>
        <dbReference type="ChEBI" id="CHEBI:30616"/>
    </ligand>
</feature>
<dbReference type="SUPFAM" id="SSF56112">
    <property type="entry name" value="Protein kinase-like (PK-like)"/>
    <property type="match status" value="1"/>
</dbReference>
<dbReference type="SMART" id="SM00220">
    <property type="entry name" value="S_TKc"/>
    <property type="match status" value="1"/>
</dbReference>
<dbReference type="RefSeq" id="WP_115993009.1">
    <property type="nucleotide sequence ID" value="NZ_QRDY01000006.1"/>
</dbReference>
<evidence type="ECO:0000256" key="4">
    <source>
        <dbReference type="ARBA" id="ARBA00022741"/>
    </source>
</evidence>
<dbReference type="OrthoDB" id="9788659at2"/>
<comment type="similarity">
    <text evidence="1">Belongs to the protein kinase superfamily. NEK Ser/Thr protein kinase family. NIMA subfamily.</text>
</comment>
<evidence type="ECO:0000256" key="2">
    <source>
        <dbReference type="ARBA" id="ARBA00012513"/>
    </source>
</evidence>